<feature type="compositionally biased region" description="Low complexity" evidence="1">
    <location>
        <begin position="35"/>
        <end position="64"/>
    </location>
</feature>
<protein>
    <submittedName>
        <fullName evidence="2">Uncharacterized protein</fullName>
    </submittedName>
</protein>
<gene>
    <name evidence="2" type="ORF">N1032_22980</name>
</gene>
<accession>A0ABT2H9H1</accession>
<feature type="region of interest" description="Disordered" evidence="1">
    <location>
        <begin position="1"/>
        <end position="64"/>
    </location>
</feature>
<sequence length="208" mass="21540">MAQDSNLTWEQVQADPRYQNASPQQKQNIEMSYRQSHSAATSASPSAPQQPQVQQAPQQQSDWASDIGDSAASFLKGAAATASHGVVEGLTGLVQAGDTAANKLVGMGPSSLSAYAKRVQDRADEVYKQRQQEAASAGHETAFQRGGTVGQVATDVGTMIAAPEVAIPAIAAREMGGAYARQKEGEKNLASAVAVGGANYLAGKILPG</sequence>
<proteinExistence type="predicted"/>
<evidence type="ECO:0000256" key="1">
    <source>
        <dbReference type="SAM" id="MobiDB-lite"/>
    </source>
</evidence>
<feature type="compositionally biased region" description="Polar residues" evidence="1">
    <location>
        <begin position="19"/>
        <end position="34"/>
    </location>
</feature>
<comment type="caution">
    <text evidence="2">The sequence shown here is derived from an EMBL/GenBank/DDBJ whole genome shotgun (WGS) entry which is preliminary data.</text>
</comment>
<name>A0ABT2H9H1_9MICO</name>
<evidence type="ECO:0000313" key="3">
    <source>
        <dbReference type="Proteomes" id="UP001165586"/>
    </source>
</evidence>
<feature type="non-terminal residue" evidence="2">
    <location>
        <position position="208"/>
    </location>
</feature>
<dbReference type="Proteomes" id="UP001165586">
    <property type="component" value="Unassembled WGS sequence"/>
</dbReference>
<reference evidence="2" key="1">
    <citation type="submission" date="2022-08" db="EMBL/GenBank/DDBJ databases">
        <authorList>
            <person name="Deng Y."/>
            <person name="Han X.-F."/>
            <person name="Zhang Y.-Q."/>
        </authorList>
    </citation>
    <scope>NUCLEOTIDE SEQUENCE</scope>
    <source>
        <strain evidence="2">CPCC 203386</strain>
    </source>
</reference>
<feature type="compositionally biased region" description="Polar residues" evidence="1">
    <location>
        <begin position="1"/>
        <end position="11"/>
    </location>
</feature>
<dbReference type="RefSeq" id="WP_259542638.1">
    <property type="nucleotide sequence ID" value="NZ_JANLCJ010000074.1"/>
</dbReference>
<dbReference type="EMBL" id="JANLCJ010000074">
    <property type="protein sequence ID" value="MCS5736596.1"/>
    <property type="molecule type" value="Genomic_DNA"/>
</dbReference>
<organism evidence="2 3">
    <name type="scientific">Herbiconiux daphne</name>
    <dbReference type="NCBI Taxonomy" id="2970914"/>
    <lineage>
        <taxon>Bacteria</taxon>
        <taxon>Bacillati</taxon>
        <taxon>Actinomycetota</taxon>
        <taxon>Actinomycetes</taxon>
        <taxon>Micrococcales</taxon>
        <taxon>Microbacteriaceae</taxon>
        <taxon>Herbiconiux</taxon>
    </lineage>
</organism>
<evidence type="ECO:0000313" key="2">
    <source>
        <dbReference type="EMBL" id="MCS5736596.1"/>
    </source>
</evidence>
<keyword evidence="3" id="KW-1185">Reference proteome</keyword>